<organism evidence="1 2">
    <name type="scientific">Suillus luteus UH-Slu-Lm8-n1</name>
    <dbReference type="NCBI Taxonomy" id="930992"/>
    <lineage>
        <taxon>Eukaryota</taxon>
        <taxon>Fungi</taxon>
        <taxon>Dikarya</taxon>
        <taxon>Basidiomycota</taxon>
        <taxon>Agaricomycotina</taxon>
        <taxon>Agaricomycetes</taxon>
        <taxon>Agaricomycetidae</taxon>
        <taxon>Boletales</taxon>
        <taxon>Suillineae</taxon>
        <taxon>Suillaceae</taxon>
        <taxon>Suillus</taxon>
    </lineage>
</organism>
<proteinExistence type="predicted"/>
<dbReference type="InParanoid" id="A0A0C9Z7F2"/>
<gene>
    <name evidence="1" type="ORF">CY34DRAFT_711225</name>
</gene>
<evidence type="ECO:0000313" key="1">
    <source>
        <dbReference type="EMBL" id="KIK33445.1"/>
    </source>
</evidence>
<sequence>MIRFHNFSQAPSFPRVPLDRCLQQSSSPKLMPCCRNRFYQSHFAQLLTSILSRLAFTPFLYYYRSFQVHRHSFPSVGTPMISRRYRRRCTHLLESSRSRDWKLSQSIPLLEEILTQHHPRFRRPTCFF</sequence>
<dbReference type="HOGENOM" id="CLU_1961040_0_0_1"/>
<evidence type="ECO:0000313" key="2">
    <source>
        <dbReference type="Proteomes" id="UP000054485"/>
    </source>
</evidence>
<protein>
    <submittedName>
        <fullName evidence="1">Uncharacterized protein</fullName>
    </submittedName>
</protein>
<reference evidence="1 2" key="1">
    <citation type="submission" date="2014-04" db="EMBL/GenBank/DDBJ databases">
        <authorList>
            <consortium name="DOE Joint Genome Institute"/>
            <person name="Kuo A."/>
            <person name="Ruytinx J."/>
            <person name="Rineau F."/>
            <person name="Colpaert J."/>
            <person name="Kohler A."/>
            <person name="Nagy L.G."/>
            <person name="Floudas D."/>
            <person name="Copeland A."/>
            <person name="Barry K.W."/>
            <person name="Cichocki N."/>
            <person name="Veneault-Fourrey C."/>
            <person name="LaButti K."/>
            <person name="Lindquist E.A."/>
            <person name="Lipzen A."/>
            <person name="Lundell T."/>
            <person name="Morin E."/>
            <person name="Murat C."/>
            <person name="Sun H."/>
            <person name="Tunlid A."/>
            <person name="Henrissat B."/>
            <person name="Grigoriev I.V."/>
            <person name="Hibbett D.S."/>
            <person name="Martin F."/>
            <person name="Nordberg H.P."/>
            <person name="Cantor M.N."/>
            <person name="Hua S.X."/>
        </authorList>
    </citation>
    <scope>NUCLEOTIDE SEQUENCE [LARGE SCALE GENOMIC DNA]</scope>
    <source>
        <strain evidence="1 2">UH-Slu-Lm8-n1</strain>
    </source>
</reference>
<dbReference type="AlphaFoldDB" id="A0A0C9Z7F2"/>
<keyword evidence="2" id="KW-1185">Reference proteome</keyword>
<name>A0A0C9Z7F2_9AGAM</name>
<dbReference type="EMBL" id="KN835942">
    <property type="protein sequence ID" value="KIK33445.1"/>
    <property type="molecule type" value="Genomic_DNA"/>
</dbReference>
<accession>A0A0C9Z7F2</accession>
<dbReference type="Proteomes" id="UP000054485">
    <property type="component" value="Unassembled WGS sequence"/>
</dbReference>
<reference evidence="2" key="2">
    <citation type="submission" date="2015-01" db="EMBL/GenBank/DDBJ databases">
        <title>Evolutionary Origins and Diversification of the Mycorrhizal Mutualists.</title>
        <authorList>
            <consortium name="DOE Joint Genome Institute"/>
            <consortium name="Mycorrhizal Genomics Consortium"/>
            <person name="Kohler A."/>
            <person name="Kuo A."/>
            <person name="Nagy L.G."/>
            <person name="Floudas D."/>
            <person name="Copeland A."/>
            <person name="Barry K.W."/>
            <person name="Cichocki N."/>
            <person name="Veneault-Fourrey C."/>
            <person name="LaButti K."/>
            <person name="Lindquist E.A."/>
            <person name="Lipzen A."/>
            <person name="Lundell T."/>
            <person name="Morin E."/>
            <person name="Murat C."/>
            <person name="Riley R."/>
            <person name="Ohm R."/>
            <person name="Sun H."/>
            <person name="Tunlid A."/>
            <person name="Henrissat B."/>
            <person name="Grigoriev I.V."/>
            <person name="Hibbett D.S."/>
            <person name="Martin F."/>
        </authorList>
    </citation>
    <scope>NUCLEOTIDE SEQUENCE [LARGE SCALE GENOMIC DNA]</scope>
    <source>
        <strain evidence="2">UH-Slu-Lm8-n1</strain>
    </source>
</reference>